<dbReference type="Pfam" id="PF21725">
    <property type="entry name" value="T7SS_signal"/>
    <property type="match status" value="1"/>
</dbReference>
<dbReference type="EMBL" id="JAAXLS010000023">
    <property type="protein sequence ID" value="NKQ56470.1"/>
    <property type="molecule type" value="Genomic_DNA"/>
</dbReference>
<protein>
    <recommendedName>
        <fullName evidence="2">Putative T7SS secretion signal domain-containing protein</fullName>
    </recommendedName>
</protein>
<gene>
    <name evidence="3" type="ORF">HFP15_26690</name>
</gene>
<name>A0ABX1JDM4_9PSEU</name>
<dbReference type="RefSeq" id="WP_168519502.1">
    <property type="nucleotide sequence ID" value="NZ_JAAXLS010000023.1"/>
</dbReference>
<evidence type="ECO:0000313" key="4">
    <source>
        <dbReference type="Proteomes" id="UP000715441"/>
    </source>
</evidence>
<feature type="compositionally biased region" description="Polar residues" evidence="1">
    <location>
        <begin position="218"/>
        <end position="228"/>
    </location>
</feature>
<accession>A0ABX1JDM4</accession>
<feature type="region of interest" description="Disordered" evidence="1">
    <location>
        <begin position="200"/>
        <end position="228"/>
    </location>
</feature>
<proteinExistence type="predicted"/>
<evidence type="ECO:0000313" key="3">
    <source>
        <dbReference type="EMBL" id="NKQ56470.1"/>
    </source>
</evidence>
<comment type="caution">
    <text evidence="3">The sequence shown here is derived from an EMBL/GenBank/DDBJ whole genome shotgun (WGS) entry which is preliminary data.</text>
</comment>
<dbReference type="Proteomes" id="UP000715441">
    <property type="component" value="Unassembled WGS sequence"/>
</dbReference>
<organism evidence="3 4">
    <name type="scientific">Amycolatopsis acididurans</name>
    <dbReference type="NCBI Taxonomy" id="2724524"/>
    <lineage>
        <taxon>Bacteria</taxon>
        <taxon>Bacillati</taxon>
        <taxon>Actinomycetota</taxon>
        <taxon>Actinomycetes</taxon>
        <taxon>Pseudonocardiales</taxon>
        <taxon>Pseudonocardiaceae</taxon>
        <taxon>Amycolatopsis</taxon>
    </lineage>
</organism>
<reference evidence="3 4" key="1">
    <citation type="submission" date="2020-04" db="EMBL/GenBank/DDBJ databases">
        <title>Novel species.</title>
        <authorList>
            <person name="Teo W.F.A."/>
            <person name="Lipun K."/>
            <person name="Srisuk N."/>
            <person name="Duangmal K."/>
        </authorList>
    </citation>
    <scope>NUCLEOTIDE SEQUENCE [LARGE SCALE GENOMIC DNA]</scope>
    <source>
        <strain evidence="3 4">K13G38</strain>
    </source>
</reference>
<evidence type="ECO:0000256" key="1">
    <source>
        <dbReference type="SAM" id="MobiDB-lite"/>
    </source>
</evidence>
<feature type="domain" description="Putative T7SS secretion signal" evidence="2">
    <location>
        <begin position="4"/>
        <end position="168"/>
    </location>
</feature>
<dbReference type="InterPro" id="IPR049082">
    <property type="entry name" value="T7SS_signal"/>
</dbReference>
<keyword evidence="4" id="KW-1185">Reference proteome</keyword>
<sequence>MAAELGQTTDPKDLIPGEPEQISSDLRELIGNIDKIGTTGDGLKGVNIGDWTGQGANAFWDAFNPEPPKWLNTVELIGQGGQSLADYGDALTWAQSEAQRAIEIYTQAQAASQAAAEQYNAQATQASAAGQTVAPFQDPFAAAAQDAQTVLANARDKLAAAGGAVAEAFGMKSDGEGGYKKDIGEGYEFGADARKKTKWDKEKGEWVDPGGWQRNGRNKSYSGEWGSQSDGMMHDKIADTLKSLGFDIDEKTYKASAETSWLDGKVEGDFSSGPFSGQGKLEGSVLGAGASAEATVSALGVSGSANAEAYLAKGSAEGEVKLGDHAGVSGSAEGMIGAQASAEGSAGWTGVQGSAEAFAGAKVEGQASAEVAGVSAGVHGEAWAGVGAEASGQFGMGDDGKFHVGASVGVALGVGGKVGFDFAVDPGEVVDTVKDVAGDVADVASDVGHGIANAADAVGDFVGGMF</sequence>
<evidence type="ECO:0000259" key="2">
    <source>
        <dbReference type="Pfam" id="PF21725"/>
    </source>
</evidence>